<keyword evidence="2 10" id="KW-0723">Serine/threonine-protein kinase</keyword>
<dbReference type="Pfam" id="PF00069">
    <property type="entry name" value="Pkinase"/>
    <property type="match status" value="1"/>
</dbReference>
<gene>
    <name evidence="10" type="ORF">K8U61_08570</name>
</gene>
<name>A0ABS7UB66_9ACTN</name>
<reference evidence="10 11" key="1">
    <citation type="submission" date="2021-09" db="EMBL/GenBank/DDBJ databases">
        <title>Whole genome sequence of Nocardioides sp. GBK3QG-3.</title>
        <authorList>
            <person name="Tuo L."/>
        </authorList>
    </citation>
    <scope>NUCLEOTIDE SEQUENCE [LARGE SCALE GENOMIC DNA]</scope>
    <source>
        <strain evidence="10 11">GBK3QG-3</strain>
    </source>
</reference>
<evidence type="ECO:0000256" key="7">
    <source>
        <dbReference type="SAM" id="MobiDB-lite"/>
    </source>
</evidence>
<dbReference type="Gene3D" id="1.10.510.10">
    <property type="entry name" value="Transferase(Phosphotransferase) domain 1"/>
    <property type="match status" value="1"/>
</dbReference>
<proteinExistence type="predicted"/>
<feature type="compositionally biased region" description="Low complexity" evidence="7">
    <location>
        <begin position="362"/>
        <end position="382"/>
    </location>
</feature>
<dbReference type="GO" id="GO:0004674">
    <property type="term" value="F:protein serine/threonine kinase activity"/>
    <property type="evidence" value="ECO:0007669"/>
    <property type="project" value="UniProtKB-KW"/>
</dbReference>
<evidence type="ECO:0000256" key="2">
    <source>
        <dbReference type="ARBA" id="ARBA00022527"/>
    </source>
</evidence>
<keyword evidence="8" id="KW-0472">Membrane</keyword>
<keyword evidence="8" id="KW-0812">Transmembrane</keyword>
<dbReference type="InterPro" id="IPR011009">
    <property type="entry name" value="Kinase-like_dom_sf"/>
</dbReference>
<evidence type="ECO:0000259" key="9">
    <source>
        <dbReference type="PROSITE" id="PS50011"/>
    </source>
</evidence>
<evidence type="ECO:0000256" key="5">
    <source>
        <dbReference type="ARBA" id="ARBA00022777"/>
    </source>
</evidence>
<keyword evidence="11" id="KW-1185">Reference proteome</keyword>
<feature type="region of interest" description="Disordered" evidence="7">
    <location>
        <begin position="450"/>
        <end position="482"/>
    </location>
</feature>
<dbReference type="PROSITE" id="PS50011">
    <property type="entry name" value="PROTEIN_KINASE_DOM"/>
    <property type="match status" value="1"/>
</dbReference>
<evidence type="ECO:0000313" key="11">
    <source>
        <dbReference type="Proteomes" id="UP000780875"/>
    </source>
</evidence>
<evidence type="ECO:0000256" key="8">
    <source>
        <dbReference type="SAM" id="Phobius"/>
    </source>
</evidence>
<comment type="caution">
    <text evidence="10">The sequence shown here is derived from an EMBL/GenBank/DDBJ whole genome shotgun (WGS) entry which is preliminary data.</text>
</comment>
<feature type="transmembrane region" description="Helical" evidence="8">
    <location>
        <begin position="326"/>
        <end position="347"/>
    </location>
</feature>
<feature type="region of interest" description="Disordered" evidence="7">
    <location>
        <begin position="350"/>
        <end position="387"/>
    </location>
</feature>
<dbReference type="EC" id="2.7.11.1" evidence="1"/>
<dbReference type="EMBL" id="JAIQZJ010000003">
    <property type="protein sequence ID" value="MBZ5738214.1"/>
    <property type="molecule type" value="Genomic_DNA"/>
</dbReference>
<protein>
    <recommendedName>
        <fullName evidence="1">non-specific serine/threonine protein kinase</fullName>
        <ecNumber evidence="1">2.7.11.1</ecNumber>
    </recommendedName>
</protein>
<dbReference type="Gene3D" id="3.30.200.20">
    <property type="entry name" value="Phosphorylase Kinase, domain 1"/>
    <property type="match status" value="1"/>
</dbReference>
<dbReference type="PROSITE" id="PS00108">
    <property type="entry name" value="PROTEIN_KINASE_ST"/>
    <property type="match status" value="1"/>
</dbReference>
<dbReference type="PANTHER" id="PTHR43289">
    <property type="entry name" value="MITOGEN-ACTIVATED PROTEIN KINASE KINASE KINASE 20-RELATED"/>
    <property type="match status" value="1"/>
</dbReference>
<keyword evidence="4" id="KW-0547">Nucleotide-binding</keyword>
<dbReference type="InterPro" id="IPR000719">
    <property type="entry name" value="Prot_kinase_dom"/>
</dbReference>
<keyword evidence="6" id="KW-0067">ATP-binding</keyword>
<accession>A0ABS7UB66</accession>
<organism evidence="10 11">
    <name type="scientific">Nocardioides mangrovi</name>
    <dbReference type="NCBI Taxonomy" id="2874580"/>
    <lineage>
        <taxon>Bacteria</taxon>
        <taxon>Bacillati</taxon>
        <taxon>Actinomycetota</taxon>
        <taxon>Actinomycetes</taxon>
        <taxon>Propionibacteriales</taxon>
        <taxon>Nocardioidaceae</taxon>
        <taxon>Nocardioides</taxon>
    </lineage>
</organism>
<dbReference type="CDD" id="cd14014">
    <property type="entry name" value="STKc_PknB_like"/>
    <property type="match status" value="1"/>
</dbReference>
<dbReference type="SMART" id="SM00220">
    <property type="entry name" value="S_TKc"/>
    <property type="match status" value="1"/>
</dbReference>
<evidence type="ECO:0000256" key="6">
    <source>
        <dbReference type="ARBA" id="ARBA00022840"/>
    </source>
</evidence>
<evidence type="ECO:0000313" key="10">
    <source>
        <dbReference type="EMBL" id="MBZ5738214.1"/>
    </source>
</evidence>
<evidence type="ECO:0000256" key="1">
    <source>
        <dbReference type="ARBA" id="ARBA00012513"/>
    </source>
</evidence>
<keyword evidence="8" id="KW-1133">Transmembrane helix</keyword>
<sequence length="482" mass="50581">MTQTPGYGFADDARRYRLDSRLATGGMGEVWRATDTVLGREVAVKLLKLEYADDAAFRVRFESEAQHAASLHHRNIASVYDYGEAPAADGSGVVRPFLVMELVEGQPLSALMRPNVPMDPVAVRELLAQAADGLGAAHGAGIVHRDVKPANLLVTPDRQVKVTDFGIARAAEGVGLTSTGEVMGTPQYLSPEQAQGQTATAASDVYSLGVVAFECLAGRRPYGGESAVATALAHIREPVPELPASVPTDLAAVVRRSLAKDPSDRYPEGRAMAAALRDPATAASRIVAAAPVPVPPAAATQVMAPVPSAPITSPTPLPEDEERRSWLWPVLGVIALVVIAVLVVLLLTRNGDEGTPTDDETTPTASATSESTEPSEPSSSDTSVDDIVRIDEEDYLNRPVAEVQRELADLGLRVVTQPVDNPGDKIERDVEAVNPTGALHEGDEVTVSFWSPLAPSSSPPTESDSPSATASDSASDSASPSS</sequence>
<keyword evidence="5 10" id="KW-0418">Kinase</keyword>
<dbReference type="SUPFAM" id="SSF56112">
    <property type="entry name" value="Protein kinase-like (PK-like)"/>
    <property type="match status" value="1"/>
</dbReference>
<dbReference type="Proteomes" id="UP000780875">
    <property type="component" value="Unassembled WGS sequence"/>
</dbReference>
<keyword evidence="3" id="KW-0808">Transferase</keyword>
<feature type="compositionally biased region" description="Low complexity" evidence="7">
    <location>
        <begin position="454"/>
        <end position="482"/>
    </location>
</feature>
<evidence type="ECO:0000256" key="3">
    <source>
        <dbReference type="ARBA" id="ARBA00022679"/>
    </source>
</evidence>
<dbReference type="InterPro" id="IPR008271">
    <property type="entry name" value="Ser/Thr_kinase_AS"/>
</dbReference>
<feature type="domain" description="Protein kinase" evidence="9">
    <location>
        <begin position="16"/>
        <end position="281"/>
    </location>
</feature>
<dbReference type="PANTHER" id="PTHR43289:SF6">
    <property type="entry name" value="SERINE_THREONINE-PROTEIN KINASE NEKL-3"/>
    <property type="match status" value="1"/>
</dbReference>
<evidence type="ECO:0000256" key="4">
    <source>
        <dbReference type="ARBA" id="ARBA00022741"/>
    </source>
</evidence>
<dbReference type="RefSeq" id="WP_224122579.1">
    <property type="nucleotide sequence ID" value="NZ_JAIQZJ010000003.1"/>
</dbReference>